<accession>A0ABQ4USQ5</accession>
<dbReference type="EMBL" id="BPRE01000005">
    <property type="protein sequence ID" value="GJE75282.1"/>
    <property type="molecule type" value="Genomic_DNA"/>
</dbReference>
<dbReference type="Pfam" id="PF07238">
    <property type="entry name" value="PilZ"/>
    <property type="match status" value="1"/>
</dbReference>
<gene>
    <name evidence="2" type="ORF">BGCPKDLD_1865</name>
</gene>
<dbReference type="InterPro" id="IPR009875">
    <property type="entry name" value="PilZ_domain"/>
</dbReference>
<protein>
    <recommendedName>
        <fullName evidence="1">PilZ domain-containing protein</fullName>
    </recommendedName>
</protein>
<evidence type="ECO:0000259" key="1">
    <source>
        <dbReference type="Pfam" id="PF07238"/>
    </source>
</evidence>
<keyword evidence="3" id="KW-1185">Reference proteome</keyword>
<sequence length="200" mass="21882">MAEPSISTPVPAAPWRHVGFLDVEGRCLLEDGSEHACLAQHLTTSGSDIACAARPGLGERVICYFGGIGALYGHVAWVEPSRFRLGFGPGEARRDRIAARLAWHETRSGEQRRSPRLVPVNDRTELCLTDRRVVAARIIDLSMTGVALRVEAPDDLLPPAGTVVRIGLRYATVVRPTAKGFAARFRLPFRRETFDSGVIL</sequence>
<reference evidence="2" key="2">
    <citation type="submission" date="2021-08" db="EMBL/GenBank/DDBJ databases">
        <authorList>
            <person name="Tani A."/>
            <person name="Ola A."/>
            <person name="Ogura Y."/>
            <person name="Katsura K."/>
            <person name="Hayashi T."/>
        </authorList>
    </citation>
    <scope>NUCLEOTIDE SEQUENCE</scope>
    <source>
        <strain evidence="2">DSM 14458</strain>
    </source>
</reference>
<dbReference type="Gene3D" id="2.40.10.220">
    <property type="entry name" value="predicted glycosyltransferase like domains"/>
    <property type="match status" value="1"/>
</dbReference>
<organism evidence="2 3">
    <name type="scientific">Methylorubrum suomiense</name>
    <dbReference type="NCBI Taxonomy" id="144191"/>
    <lineage>
        <taxon>Bacteria</taxon>
        <taxon>Pseudomonadati</taxon>
        <taxon>Pseudomonadota</taxon>
        <taxon>Alphaproteobacteria</taxon>
        <taxon>Hyphomicrobiales</taxon>
        <taxon>Methylobacteriaceae</taxon>
        <taxon>Methylorubrum</taxon>
    </lineage>
</organism>
<comment type="caution">
    <text evidence="2">The sequence shown here is derived from an EMBL/GenBank/DDBJ whole genome shotgun (WGS) entry which is preliminary data.</text>
</comment>
<feature type="domain" description="PilZ" evidence="1">
    <location>
        <begin position="110"/>
        <end position="179"/>
    </location>
</feature>
<reference evidence="2" key="1">
    <citation type="journal article" date="2021" name="Front. Microbiol.">
        <title>Comprehensive Comparative Genomics and Phenotyping of Methylobacterium Species.</title>
        <authorList>
            <person name="Alessa O."/>
            <person name="Ogura Y."/>
            <person name="Fujitani Y."/>
            <person name="Takami H."/>
            <person name="Hayashi T."/>
            <person name="Sahin N."/>
            <person name="Tani A."/>
        </authorList>
    </citation>
    <scope>NUCLEOTIDE SEQUENCE</scope>
    <source>
        <strain evidence="2">DSM 14458</strain>
    </source>
</reference>
<dbReference type="Proteomes" id="UP001055093">
    <property type="component" value="Unassembled WGS sequence"/>
</dbReference>
<name>A0ABQ4USQ5_9HYPH</name>
<evidence type="ECO:0000313" key="3">
    <source>
        <dbReference type="Proteomes" id="UP001055093"/>
    </source>
</evidence>
<dbReference type="RefSeq" id="WP_137827484.1">
    <property type="nucleotide sequence ID" value="NZ_BPRE01000005.1"/>
</dbReference>
<evidence type="ECO:0000313" key="2">
    <source>
        <dbReference type="EMBL" id="GJE75282.1"/>
    </source>
</evidence>
<proteinExistence type="predicted"/>